<protein>
    <submittedName>
        <fullName evidence="7">ATP-binding protein</fullName>
    </submittedName>
</protein>
<reference evidence="7 8" key="1">
    <citation type="submission" date="2018-05" db="EMBL/GenBank/DDBJ databases">
        <title>Integrated omic analyses show evidence that a Ca. Accumulibacter phosphatis strain performs denitrification under micro-aerobic conditions.</title>
        <authorList>
            <person name="Camejo P.Y."/>
            <person name="Katherine M.D."/>
            <person name="Daniel N.R."/>
        </authorList>
    </citation>
    <scope>NUCLEOTIDE SEQUENCE [LARGE SCALE GENOMIC DNA]</scope>
    <source>
        <strain evidence="7">UW-LDO-IC</strain>
    </source>
</reference>
<dbReference type="Pfam" id="PF19557">
    <property type="entry name" value="DUF6079_1st"/>
    <property type="match status" value="1"/>
</dbReference>
<feature type="domain" description="DUF6079" evidence="1">
    <location>
        <begin position="20"/>
        <end position="247"/>
    </location>
</feature>
<feature type="domain" description="DUF6079" evidence="4">
    <location>
        <begin position="696"/>
        <end position="824"/>
    </location>
</feature>
<dbReference type="Pfam" id="PF26384">
    <property type="entry name" value="DUF6079_3rd"/>
    <property type="match status" value="1"/>
</dbReference>
<feature type="domain" description="DUF6079" evidence="6">
    <location>
        <begin position="1031"/>
        <end position="1121"/>
    </location>
</feature>
<dbReference type="Pfam" id="PF26387">
    <property type="entry name" value="DUF6079_5th"/>
    <property type="match status" value="1"/>
</dbReference>
<dbReference type="Pfam" id="PF26383">
    <property type="entry name" value="DUF6079_2nd"/>
    <property type="match status" value="1"/>
</dbReference>
<dbReference type="Proteomes" id="UP000253831">
    <property type="component" value="Unassembled WGS sequence"/>
</dbReference>
<accession>A0A369XHH0</accession>
<name>A0A369XHH0_9PROT</name>
<dbReference type="InterPro" id="IPR058571">
    <property type="entry name" value="DUF6079_3rd"/>
</dbReference>
<dbReference type="InterPro" id="IPR058569">
    <property type="entry name" value="DUF6079_2nd"/>
</dbReference>
<evidence type="ECO:0000313" key="8">
    <source>
        <dbReference type="Proteomes" id="UP000253831"/>
    </source>
</evidence>
<gene>
    <name evidence="7" type="ORF">DVS81_15885</name>
</gene>
<dbReference type="Pfam" id="PF26388">
    <property type="entry name" value="DUF6079_6th"/>
    <property type="match status" value="1"/>
</dbReference>
<dbReference type="AlphaFoldDB" id="A0A369XHH0"/>
<evidence type="ECO:0000259" key="1">
    <source>
        <dbReference type="Pfam" id="PF19557"/>
    </source>
</evidence>
<evidence type="ECO:0000313" key="7">
    <source>
        <dbReference type="EMBL" id="RDE49561.1"/>
    </source>
</evidence>
<evidence type="ECO:0000259" key="4">
    <source>
        <dbReference type="Pfam" id="PF26385"/>
    </source>
</evidence>
<dbReference type="Pfam" id="PF26385">
    <property type="entry name" value="DUF6079_4th"/>
    <property type="match status" value="1"/>
</dbReference>
<keyword evidence="7" id="KW-0067">ATP-binding</keyword>
<dbReference type="InterPro" id="IPR058574">
    <property type="entry name" value="DUF6079_6th"/>
</dbReference>
<dbReference type="InterPro" id="IPR058573">
    <property type="entry name" value="DUF6079_5th"/>
</dbReference>
<proteinExistence type="predicted"/>
<evidence type="ECO:0000259" key="5">
    <source>
        <dbReference type="Pfam" id="PF26387"/>
    </source>
</evidence>
<organism evidence="7 8">
    <name type="scientific">Candidatus Accumulibacter meliphilus</name>
    <dbReference type="NCBI Taxonomy" id="2211374"/>
    <lineage>
        <taxon>Bacteria</taxon>
        <taxon>Pseudomonadati</taxon>
        <taxon>Pseudomonadota</taxon>
        <taxon>Betaproteobacteria</taxon>
        <taxon>Candidatus Accumulibacter</taxon>
    </lineage>
</organism>
<dbReference type="EMBL" id="QPGA01000038">
    <property type="protein sequence ID" value="RDE49561.1"/>
    <property type="molecule type" value="Genomic_DNA"/>
</dbReference>
<dbReference type="InterPro" id="IPR045725">
    <property type="entry name" value="DUF6079_N"/>
</dbReference>
<sequence length="1232" mass="138795">MKYSDLIHFDPIETVVQLREADRAASAKRLVETFAISNRMGEQLTELVFPQLQFDVPADNKGLLVVGNYGTGKSHLMAVISAVAEHAELSSSLTNPVVAEKASLVAGRFFVIRAEINSSMPLRQFVMETLQDQLAEQGVLFDVLPEDQVKNHKDVFASMMAAFAVKFPDKGLLFVLDELLDYLRSNREQELMRNLNFLRAAGEFSKGSRFRFVAGVQESLFDNPRFQFAADSLRRVKDRFEQMRIAREDVAHVVAERLLKKDAKQRALVREHLTKFASLYGTMNERMDEFVRLFPVHPAYLDTFERVYVAEKREVLKTLSAAIRRMVSDSVPTDEPGLIAYDSYWQNLKDNPSFRSVPEIRDVIEKADVLEARIQQAFTRPQYRPAALRIIHALSVHRLTTSDIFAPIGATAEELRDDLCVLMPLPERDAEFLKTVVETVLREIVKTVSGQFLSFNRENGQYYLDLKKDIDFDSLIDKRAESLSDSQLDRYYFDGLRRVVLEDAEAPTYVSGYRIWEHELEWRERKAGRSGYLFFGAPNERSTAQPPRDFYIYFIQPFEAPYFKDERKSDEVFFRLTQRDNDFDRALKLYAGARELAATASGSNKKIYDDKALEYLRTFTRWLQDKLTTVYEITHQGKARTLGELLQTLFARAPSRGSVRDYVDVAAAVSLSTHFTDTAPDYPIFNTPITRANRGQAAQDALRWIAGSVKSKLGAAVLDALVMLDGDQLRPRESRYAKHIIEQLGAKGEGQVLNRSELVSEQAGIEYWTRFRLEPEFLAVVLAGLVHSGDVVLSITGKKIDAGVIDQFAKLAIVDVAQFKHLERPRDLPLGALQELFDLLGVPKGLIVNPAKRDDAVTQLQAKVAELVNKVVLAHARVAELILWGKPILSEQEQAEWRQRLGELKRFLESLQAFNTAGKLKSFPHDVTTIQAQRSGLLLVREVEELVELVQQIGPTTSYLGKAEAVLQAGHSWVDQMRERRGELMAKITSPKHRADAGFQRALGQSLAELKTAYQDAYLTSHGQARLGATGDQRKARLGRDPRLKQLQQLSTVEMMPTQQLRDYQNTLFGLKTCFSLTKQDLDADPICPHCSFRPVEEPFAGAKVGDRIPQLDTDLDEMVQSWTNTLLGNLLDPTVAGNIELLGAGDGLEAVESFLKEKSLPDPVGPAFVKALQEILSGLEKVVLTEDRLRTALTDGGVPCTVSELKERFGAFVSDLTKGKDASRVRIVVER</sequence>
<feature type="domain" description="DUF6079" evidence="3">
    <location>
        <begin position="475"/>
        <end position="678"/>
    </location>
</feature>
<evidence type="ECO:0000259" key="6">
    <source>
        <dbReference type="Pfam" id="PF26388"/>
    </source>
</evidence>
<keyword evidence="7" id="KW-0547">Nucleotide-binding</keyword>
<feature type="domain" description="DUF6079" evidence="5">
    <location>
        <begin position="829"/>
        <end position="1022"/>
    </location>
</feature>
<comment type="caution">
    <text evidence="7">The sequence shown here is derived from an EMBL/GenBank/DDBJ whole genome shotgun (WGS) entry which is preliminary data.</text>
</comment>
<feature type="domain" description="DUF6079" evidence="2">
    <location>
        <begin position="263"/>
        <end position="470"/>
    </location>
</feature>
<evidence type="ECO:0000259" key="2">
    <source>
        <dbReference type="Pfam" id="PF26383"/>
    </source>
</evidence>
<dbReference type="GO" id="GO:0005524">
    <property type="term" value="F:ATP binding"/>
    <property type="evidence" value="ECO:0007669"/>
    <property type="project" value="UniProtKB-KW"/>
</dbReference>
<evidence type="ECO:0000259" key="3">
    <source>
        <dbReference type="Pfam" id="PF26384"/>
    </source>
</evidence>
<dbReference type="InterPro" id="IPR058572">
    <property type="entry name" value="DUF6079_4th"/>
</dbReference>